<comment type="caution">
    <text evidence="2">The sequence shown here is derived from an EMBL/GenBank/DDBJ whole genome shotgun (WGS) entry which is preliminary data.</text>
</comment>
<proteinExistence type="predicted"/>
<name>A0ABQ9ZJI9_9CRUS</name>
<feature type="region of interest" description="Disordered" evidence="1">
    <location>
        <begin position="112"/>
        <end position="259"/>
    </location>
</feature>
<sequence length="322" mass="37015">MRDGVFTQNGAHNHDAQFEEQHRAAAVNECLDLARAPGMGRQGPKRIVEIARSVHREARIALNPALERRIQREKRSNQPLPPTSIDDMMESMAYHPVFKETIRGDLFFHGTVRSDEDDDVPGLPAEDEAAEDELNEEEAPEDRQGDVSNEDIADVPFGHGRQRFRAGVRLTERQRRAMERRNRAAARHNRREIFENLPPRNETPPPVSPTPDSPPARLDSPERSPIRPQTPDTHFRSMASPAGLMSADTSPRQVRQRHRKKYLRIRPLRSIQHDPEKILEQRLLALRANRVREHDEPRVLIREEIVDHQRRAVARNPSPPNI</sequence>
<evidence type="ECO:0000313" key="2">
    <source>
        <dbReference type="EMBL" id="KAK4012863.1"/>
    </source>
</evidence>
<evidence type="ECO:0000256" key="1">
    <source>
        <dbReference type="SAM" id="MobiDB-lite"/>
    </source>
</evidence>
<dbReference type="Proteomes" id="UP001234178">
    <property type="component" value="Unassembled WGS sequence"/>
</dbReference>
<feature type="compositionally biased region" description="Pro residues" evidence="1">
    <location>
        <begin position="201"/>
        <end position="214"/>
    </location>
</feature>
<accession>A0ABQ9ZJI9</accession>
<feature type="compositionally biased region" description="Basic and acidic residues" evidence="1">
    <location>
        <begin position="170"/>
        <end position="182"/>
    </location>
</feature>
<evidence type="ECO:0000313" key="3">
    <source>
        <dbReference type="Proteomes" id="UP001234178"/>
    </source>
</evidence>
<feature type="compositionally biased region" description="Acidic residues" evidence="1">
    <location>
        <begin position="115"/>
        <end position="140"/>
    </location>
</feature>
<organism evidence="2 3">
    <name type="scientific">Daphnia magna</name>
    <dbReference type="NCBI Taxonomy" id="35525"/>
    <lineage>
        <taxon>Eukaryota</taxon>
        <taxon>Metazoa</taxon>
        <taxon>Ecdysozoa</taxon>
        <taxon>Arthropoda</taxon>
        <taxon>Crustacea</taxon>
        <taxon>Branchiopoda</taxon>
        <taxon>Diplostraca</taxon>
        <taxon>Cladocera</taxon>
        <taxon>Anomopoda</taxon>
        <taxon>Daphniidae</taxon>
        <taxon>Daphnia</taxon>
    </lineage>
</organism>
<gene>
    <name evidence="2" type="ORF">OUZ56_025114</name>
</gene>
<keyword evidence="3" id="KW-1185">Reference proteome</keyword>
<reference evidence="2 3" key="1">
    <citation type="journal article" date="2023" name="Nucleic Acids Res.">
        <title>The hologenome of Daphnia magna reveals possible DNA methylation and microbiome-mediated evolution of the host genome.</title>
        <authorList>
            <person name="Chaturvedi A."/>
            <person name="Li X."/>
            <person name="Dhandapani V."/>
            <person name="Marshall H."/>
            <person name="Kissane S."/>
            <person name="Cuenca-Cambronero M."/>
            <person name="Asole G."/>
            <person name="Calvet F."/>
            <person name="Ruiz-Romero M."/>
            <person name="Marangio P."/>
            <person name="Guigo R."/>
            <person name="Rago D."/>
            <person name="Mirbahai L."/>
            <person name="Eastwood N."/>
            <person name="Colbourne J.K."/>
            <person name="Zhou J."/>
            <person name="Mallon E."/>
            <person name="Orsini L."/>
        </authorList>
    </citation>
    <scope>NUCLEOTIDE SEQUENCE [LARGE SCALE GENOMIC DNA]</scope>
    <source>
        <strain evidence="2">LRV0_1</strain>
    </source>
</reference>
<dbReference type="EMBL" id="JAOYFB010000004">
    <property type="protein sequence ID" value="KAK4012863.1"/>
    <property type="molecule type" value="Genomic_DNA"/>
</dbReference>
<protein>
    <submittedName>
        <fullName evidence="2">Uncharacterized protein</fullName>
    </submittedName>
</protein>